<evidence type="ECO:0000256" key="4">
    <source>
        <dbReference type="ARBA" id="ARBA00022475"/>
    </source>
</evidence>
<dbReference type="Gene3D" id="1.10.3470.10">
    <property type="entry name" value="ABC transporter involved in vitamin B12 uptake, BtuC"/>
    <property type="match status" value="1"/>
</dbReference>
<keyword evidence="5 8" id="KW-0812">Transmembrane</keyword>
<protein>
    <submittedName>
        <fullName evidence="9">Enterobactin ABC transporter permease</fullName>
    </submittedName>
</protein>
<dbReference type="KEGG" id="pseb:EOK75_02455"/>
<dbReference type="OrthoDB" id="9796260at2"/>
<keyword evidence="4" id="KW-1003">Cell membrane</keyword>
<dbReference type="InterPro" id="IPR000522">
    <property type="entry name" value="ABC_transptr_permease_BtuC"/>
</dbReference>
<organism evidence="9 10">
    <name type="scientific">Pseudorhodobacter turbinis</name>
    <dbReference type="NCBI Taxonomy" id="2500533"/>
    <lineage>
        <taxon>Bacteria</taxon>
        <taxon>Pseudomonadati</taxon>
        <taxon>Pseudomonadota</taxon>
        <taxon>Alphaproteobacteria</taxon>
        <taxon>Rhodobacterales</taxon>
        <taxon>Paracoccaceae</taxon>
        <taxon>Pseudorhodobacter</taxon>
    </lineage>
</organism>
<dbReference type="EMBL" id="CP039964">
    <property type="protein sequence ID" value="QCO54749.1"/>
    <property type="molecule type" value="Genomic_DNA"/>
</dbReference>
<feature type="transmembrane region" description="Helical" evidence="8">
    <location>
        <begin position="32"/>
        <end position="50"/>
    </location>
</feature>
<keyword evidence="10" id="KW-1185">Reference proteome</keyword>
<feature type="transmembrane region" description="Helical" evidence="8">
    <location>
        <begin position="288"/>
        <end position="307"/>
    </location>
</feature>
<evidence type="ECO:0000256" key="5">
    <source>
        <dbReference type="ARBA" id="ARBA00022692"/>
    </source>
</evidence>
<dbReference type="GO" id="GO:0033214">
    <property type="term" value="P:siderophore-iron import into cell"/>
    <property type="evidence" value="ECO:0007669"/>
    <property type="project" value="TreeGrafter"/>
</dbReference>
<evidence type="ECO:0000256" key="1">
    <source>
        <dbReference type="ARBA" id="ARBA00004651"/>
    </source>
</evidence>
<feature type="transmembrane region" description="Helical" evidence="8">
    <location>
        <begin position="243"/>
        <end position="276"/>
    </location>
</feature>
<proteinExistence type="inferred from homology"/>
<feature type="transmembrane region" description="Helical" evidence="8">
    <location>
        <begin position="98"/>
        <end position="121"/>
    </location>
</feature>
<comment type="similarity">
    <text evidence="2">Belongs to the binding-protein-dependent transport system permease family. FecCD subfamily.</text>
</comment>
<dbReference type="GO" id="GO:0005886">
    <property type="term" value="C:plasma membrane"/>
    <property type="evidence" value="ECO:0007669"/>
    <property type="project" value="UniProtKB-SubCell"/>
</dbReference>
<keyword evidence="7 8" id="KW-0472">Membrane</keyword>
<evidence type="ECO:0000256" key="2">
    <source>
        <dbReference type="ARBA" id="ARBA00007935"/>
    </source>
</evidence>
<sequence length="339" mass="35692">MRCLSARYLALSALPCSCGFCIGSLQVDRRLAILTGALVVSCAVYLFWGLGPRWQFILGLRAPKLAGMLLVGAAIAVATMVFQTLCRNRVLTPQIMGFDALYILMQTALIAGLGVSGYAGLSLSAKFGIEVSVMCVAALLLFGTLLGRGTQDIARLVLTGVILGVMFRSFSGFLARIIDPNAFAVVQAASFASFTAIEPALLPVTGALCIGTIGVALWLAPRLDVLALGRPIAISLGLAHDRLVLAALVIVAVLVSVATALVGPVAFFGLLVSGLAHELTGSARHARLLPMAILVACLMLVIGQTLFERMFGLQSTLSVVIEFAGGVFFLWLLLKGRMR</sequence>
<evidence type="ECO:0000256" key="3">
    <source>
        <dbReference type="ARBA" id="ARBA00022448"/>
    </source>
</evidence>
<feature type="transmembrane region" description="Helical" evidence="8">
    <location>
        <begin position="127"/>
        <end position="146"/>
    </location>
</feature>
<feature type="transmembrane region" description="Helical" evidence="8">
    <location>
        <begin position="153"/>
        <end position="175"/>
    </location>
</feature>
<dbReference type="AlphaFoldDB" id="A0A4P8EDH6"/>
<feature type="transmembrane region" description="Helical" evidence="8">
    <location>
        <begin position="204"/>
        <end position="223"/>
    </location>
</feature>
<comment type="subcellular location">
    <subcellularLocation>
        <location evidence="1">Cell membrane</location>
        <topology evidence="1">Multi-pass membrane protein</topology>
    </subcellularLocation>
</comment>
<evidence type="ECO:0000313" key="10">
    <source>
        <dbReference type="Proteomes" id="UP000298631"/>
    </source>
</evidence>
<evidence type="ECO:0000256" key="8">
    <source>
        <dbReference type="SAM" id="Phobius"/>
    </source>
</evidence>
<gene>
    <name evidence="9" type="ORF">EOK75_02455</name>
</gene>
<evidence type="ECO:0000313" key="9">
    <source>
        <dbReference type="EMBL" id="QCO54749.1"/>
    </source>
</evidence>
<dbReference type="PANTHER" id="PTHR30472:SF19">
    <property type="entry name" value="PETROBACTIN IMPORT SYSTEM PERMEASE PROTEIN YCLO"/>
    <property type="match status" value="1"/>
</dbReference>
<reference evidence="9 10" key="1">
    <citation type="submission" date="2019-05" db="EMBL/GenBank/DDBJ databases">
        <title>Pseudorhodobacter turbinis sp. nov., isolated from the gut of the Korean turban shell.</title>
        <authorList>
            <person name="Jeong Y.-S."/>
            <person name="Kang W.-R."/>
            <person name="Bae J.-W."/>
        </authorList>
    </citation>
    <scope>NUCLEOTIDE SEQUENCE [LARGE SCALE GENOMIC DNA]</scope>
    <source>
        <strain evidence="9 10">S12M18</strain>
    </source>
</reference>
<dbReference type="InterPro" id="IPR037294">
    <property type="entry name" value="ABC_BtuC-like"/>
</dbReference>
<dbReference type="Pfam" id="PF01032">
    <property type="entry name" value="FecCD"/>
    <property type="match status" value="1"/>
</dbReference>
<name>A0A4P8EDH6_9RHOB</name>
<dbReference type="SUPFAM" id="SSF81345">
    <property type="entry name" value="ABC transporter involved in vitamin B12 uptake, BtuC"/>
    <property type="match status" value="1"/>
</dbReference>
<dbReference type="GO" id="GO:0022857">
    <property type="term" value="F:transmembrane transporter activity"/>
    <property type="evidence" value="ECO:0007669"/>
    <property type="project" value="InterPro"/>
</dbReference>
<keyword evidence="6 8" id="KW-1133">Transmembrane helix</keyword>
<evidence type="ECO:0000256" key="6">
    <source>
        <dbReference type="ARBA" id="ARBA00022989"/>
    </source>
</evidence>
<keyword evidence="3" id="KW-0813">Transport</keyword>
<feature type="transmembrane region" description="Helical" evidence="8">
    <location>
        <begin position="313"/>
        <end position="334"/>
    </location>
</feature>
<feature type="transmembrane region" description="Helical" evidence="8">
    <location>
        <begin position="65"/>
        <end position="86"/>
    </location>
</feature>
<dbReference type="PANTHER" id="PTHR30472">
    <property type="entry name" value="FERRIC ENTEROBACTIN TRANSPORT SYSTEM PERMEASE PROTEIN"/>
    <property type="match status" value="1"/>
</dbReference>
<dbReference type="Proteomes" id="UP000298631">
    <property type="component" value="Chromosome"/>
</dbReference>
<accession>A0A4P8EDH6</accession>
<evidence type="ECO:0000256" key="7">
    <source>
        <dbReference type="ARBA" id="ARBA00023136"/>
    </source>
</evidence>